<comment type="caution">
    <text evidence="6">The sequence shown here is derived from an EMBL/GenBank/DDBJ whole genome shotgun (WGS) entry which is preliminary data.</text>
</comment>
<dbReference type="InterPro" id="IPR038665">
    <property type="entry name" value="Voltage-dep_anion_channel_sf"/>
</dbReference>
<dbReference type="Proteomes" id="UP000738517">
    <property type="component" value="Unassembled WGS sequence"/>
</dbReference>
<dbReference type="PANTHER" id="PTHR37955:SF1">
    <property type="entry name" value="DEP DOMAIN-CONTAINING PROTEIN"/>
    <property type="match status" value="1"/>
</dbReference>
<name>A0ABW9YLS6_9GAMM</name>
<sequence>MTEPSEGIPREGISPMKRSVAYLPITLFSVVMGLSGLAIAWQKCFPGSSVAHALSLSIGLFASVLFIILLGMYGWKTLRHTDEVRTELHHPVRLNFFPTISVNMLLLSVFWQSTSMLAITLWTAGMLLQLVLTIYVMSSWLNHSHFSIEHVNPSWFIPMVGNIVVPINGIFLGYEEISWFFFSVGLLFWLVLLVIVMYRLLFHEQLPLRLLPTYFILLAPPSVGFISYSGLIGGLDNGARLLYYCALFWAMLLGCNAIRFWRVPFVLSSWAFSFPLAALSIATIKMAELSQQPCLSWLARLLVILLSVIVSWLVFRTIQAAMKGKVCTPELK</sequence>
<feature type="transmembrane region" description="Helical" evidence="5">
    <location>
        <begin position="214"/>
        <end position="235"/>
    </location>
</feature>
<evidence type="ECO:0000256" key="2">
    <source>
        <dbReference type="ARBA" id="ARBA00022692"/>
    </source>
</evidence>
<evidence type="ECO:0000313" key="6">
    <source>
        <dbReference type="EMBL" id="NBI54817.1"/>
    </source>
</evidence>
<gene>
    <name evidence="6" type="ORF">EIZ48_20065</name>
</gene>
<evidence type="ECO:0000256" key="3">
    <source>
        <dbReference type="ARBA" id="ARBA00022989"/>
    </source>
</evidence>
<keyword evidence="3 5" id="KW-1133">Transmembrane helix</keyword>
<proteinExistence type="predicted"/>
<evidence type="ECO:0000256" key="1">
    <source>
        <dbReference type="ARBA" id="ARBA00004141"/>
    </source>
</evidence>
<keyword evidence="4 5" id="KW-0472">Membrane</keyword>
<keyword evidence="7" id="KW-1185">Reference proteome</keyword>
<feature type="transmembrane region" description="Helical" evidence="5">
    <location>
        <begin position="53"/>
        <end position="73"/>
    </location>
</feature>
<evidence type="ECO:0000313" key="7">
    <source>
        <dbReference type="Proteomes" id="UP000738517"/>
    </source>
</evidence>
<keyword evidence="2 5" id="KW-0812">Transmembrane</keyword>
<feature type="transmembrane region" description="Helical" evidence="5">
    <location>
        <begin position="119"/>
        <end position="141"/>
    </location>
</feature>
<accession>A0ABW9YLS6</accession>
<comment type="subcellular location">
    <subcellularLocation>
        <location evidence="1">Membrane</location>
        <topology evidence="1">Multi-pass membrane protein</topology>
    </subcellularLocation>
</comment>
<evidence type="ECO:0000256" key="5">
    <source>
        <dbReference type="SAM" id="Phobius"/>
    </source>
</evidence>
<reference evidence="6 7" key="1">
    <citation type="journal article" date="2017" name="Int. J. Syst. Evol. Microbiol.">
        <title>Photobacterium alginatilyticum sp. nov., a marine bacterium isolated from bottom seawater.</title>
        <authorList>
            <person name="Wang X."/>
            <person name="Wang Y."/>
            <person name="Yang X."/>
            <person name="Sun H."/>
            <person name="Li B."/>
            <person name="Zhang X.H."/>
        </authorList>
    </citation>
    <scope>NUCLEOTIDE SEQUENCE [LARGE SCALE GENOMIC DNA]</scope>
    <source>
        <strain evidence="6 7">P03D4</strain>
    </source>
</reference>
<dbReference type="Gene3D" id="1.50.10.150">
    <property type="entry name" value="Voltage-dependent anion channel"/>
    <property type="match status" value="1"/>
</dbReference>
<protein>
    <submittedName>
        <fullName evidence="6">C4-dicarboxylate ABC transporter</fullName>
    </submittedName>
</protein>
<dbReference type="CDD" id="cd09323">
    <property type="entry name" value="TDT_SLAC1_like"/>
    <property type="match status" value="1"/>
</dbReference>
<dbReference type="InterPro" id="IPR004695">
    <property type="entry name" value="SLAC1/Mae1/Ssu1/TehA"/>
</dbReference>
<feature type="transmembrane region" description="Helical" evidence="5">
    <location>
        <begin position="153"/>
        <end position="174"/>
    </location>
</feature>
<feature type="transmembrane region" description="Helical" evidence="5">
    <location>
        <begin position="180"/>
        <end position="202"/>
    </location>
</feature>
<feature type="transmembrane region" description="Helical" evidence="5">
    <location>
        <begin position="241"/>
        <end position="258"/>
    </location>
</feature>
<feature type="transmembrane region" description="Helical" evidence="5">
    <location>
        <begin position="94"/>
        <end position="113"/>
    </location>
</feature>
<organism evidence="6 7">
    <name type="scientific">Photobacterium alginatilyticum</name>
    <dbReference type="NCBI Taxonomy" id="1775171"/>
    <lineage>
        <taxon>Bacteria</taxon>
        <taxon>Pseudomonadati</taxon>
        <taxon>Pseudomonadota</taxon>
        <taxon>Gammaproteobacteria</taxon>
        <taxon>Vibrionales</taxon>
        <taxon>Vibrionaceae</taxon>
        <taxon>Photobacterium</taxon>
    </lineage>
</organism>
<feature type="transmembrane region" description="Helical" evidence="5">
    <location>
        <begin position="297"/>
        <end position="315"/>
    </location>
</feature>
<dbReference type="InterPro" id="IPR052951">
    <property type="entry name" value="Tellurite_res_ion_channel"/>
</dbReference>
<dbReference type="EMBL" id="RSEJ01000023">
    <property type="protein sequence ID" value="NBI54817.1"/>
    <property type="molecule type" value="Genomic_DNA"/>
</dbReference>
<evidence type="ECO:0000256" key="4">
    <source>
        <dbReference type="ARBA" id="ARBA00023136"/>
    </source>
</evidence>
<feature type="transmembrane region" description="Helical" evidence="5">
    <location>
        <begin position="20"/>
        <end position="41"/>
    </location>
</feature>
<dbReference type="Pfam" id="PF03595">
    <property type="entry name" value="SLAC1"/>
    <property type="match status" value="1"/>
</dbReference>
<dbReference type="PANTHER" id="PTHR37955">
    <property type="entry name" value="TELLURITE RESISTANCE PROTEIN TEHA"/>
    <property type="match status" value="1"/>
</dbReference>